<gene>
    <name evidence="3" type="ORF">BJX63DRAFT_400479</name>
</gene>
<dbReference type="Proteomes" id="UP001610334">
    <property type="component" value="Unassembled WGS sequence"/>
</dbReference>
<evidence type="ECO:0000259" key="2">
    <source>
        <dbReference type="Pfam" id="PF01926"/>
    </source>
</evidence>
<reference evidence="3 4" key="1">
    <citation type="submission" date="2024-07" db="EMBL/GenBank/DDBJ databases">
        <title>Section-level genome sequencing and comparative genomics of Aspergillus sections Usti and Cavernicolus.</title>
        <authorList>
            <consortium name="Lawrence Berkeley National Laboratory"/>
            <person name="Nybo J.L."/>
            <person name="Vesth T.C."/>
            <person name="Theobald S."/>
            <person name="Frisvad J.C."/>
            <person name="Larsen T.O."/>
            <person name="Kjaerboelling I."/>
            <person name="Rothschild-Mancinelli K."/>
            <person name="Lyhne E.K."/>
            <person name="Kogle M.E."/>
            <person name="Barry K."/>
            <person name="Clum A."/>
            <person name="Na H."/>
            <person name="Ledsgaard L."/>
            <person name="Lin J."/>
            <person name="Lipzen A."/>
            <person name="Kuo A."/>
            <person name="Riley R."/>
            <person name="Mondo S."/>
            <person name="Labutti K."/>
            <person name="Haridas S."/>
            <person name="Pangalinan J."/>
            <person name="Salamov A.A."/>
            <person name="Simmons B.A."/>
            <person name="Magnuson J.K."/>
            <person name="Chen J."/>
            <person name="Drula E."/>
            <person name="Henrissat B."/>
            <person name="Wiebenga A."/>
            <person name="Lubbers R.J."/>
            <person name="Gomes A.C."/>
            <person name="Makela M.R."/>
            <person name="Stajich J."/>
            <person name="Grigoriev I.V."/>
            <person name="Mortensen U.H."/>
            <person name="De Vries R.P."/>
            <person name="Baker S.E."/>
            <person name="Andersen M.R."/>
        </authorList>
    </citation>
    <scope>NUCLEOTIDE SEQUENCE [LARGE SCALE GENOMIC DNA]</scope>
    <source>
        <strain evidence="3 4">CBS 588.65</strain>
    </source>
</reference>
<dbReference type="InterPro" id="IPR006073">
    <property type="entry name" value="GTP-bd"/>
</dbReference>
<evidence type="ECO:0000313" key="4">
    <source>
        <dbReference type="Proteomes" id="UP001610334"/>
    </source>
</evidence>
<comment type="caution">
    <text evidence="3">The sequence shown here is derived from an EMBL/GenBank/DDBJ whole genome shotgun (WGS) entry which is preliminary data.</text>
</comment>
<organism evidence="3 4">
    <name type="scientific">Aspergillus granulosus</name>
    <dbReference type="NCBI Taxonomy" id="176169"/>
    <lineage>
        <taxon>Eukaryota</taxon>
        <taxon>Fungi</taxon>
        <taxon>Dikarya</taxon>
        <taxon>Ascomycota</taxon>
        <taxon>Pezizomycotina</taxon>
        <taxon>Eurotiomycetes</taxon>
        <taxon>Eurotiomycetidae</taxon>
        <taxon>Eurotiales</taxon>
        <taxon>Aspergillaceae</taxon>
        <taxon>Aspergillus</taxon>
        <taxon>Aspergillus subgen. Nidulantes</taxon>
    </lineage>
</organism>
<dbReference type="Gene3D" id="3.40.50.300">
    <property type="entry name" value="P-loop containing nucleotide triphosphate hydrolases"/>
    <property type="match status" value="1"/>
</dbReference>
<name>A0ABR4H650_9EURO</name>
<evidence type="ECO:0000256" key="1">
    <source>
        <dbReference type="SAM" id="MobiDB-lite"/>
    </source>
</evidence>
<protein>
    <recommendedName>
        <fullName evidence="2">G domain-containing protein</fullName>
    </recommendedName>
</protein>
<dbReference type="InterPro" id="IPR027417">
    <property type="entry name" value="P-loop_NTPase"/>
</dbReference>
<dbReference type="EMBL" id="JBFXLT010000064">
    <property type="protein sequence ID" value="KAL2810940.1"/>
    <property type="molecule type" value="Genomic_DNA"/>
</dbReference>
<dbReference type="SUPFAM" id="SSF52540">
    <property type="entry name" value="P-loop containing nucleoside triphosphate hydrolases"/>
    <property type="match status" value="1"/>
</dbReference>
<evidence type="ECO:0000313" key="3">
    <source>
        <dbReference type="EMBL" id="KAL2810940.1"/>
    </source>
</evidence>
<dbReference type="CDD" id="cd00882">
    <property type="entry name" value="Ras_like_GTPase"/>
    <property type="match status" value="1"/>
</dbReference>
<proteinExistence type="predicted"/>
<sequence length="437" mass="48918">MESNSARSFRCVKSIQNRSGNKAKVILLVGRLGAGKSSLTEVITGAEGLSSGGIHSSTDKCQVFDTNINGEEYFIVDTPGFEPNNKGEIFRQITEMLQQLHQNSIFGIWYLINNLTRQDGFDKEMVAWLIAFCGQSFCPNVTIVTTFWTGEGGMLLNQNQNLQQRLDEEWSQLQACGAQHHAFGKYYVDGIPQESTISLFDPAGREALEQQARSMVTRYCHSESTSYPQILRELGEPRPLHRTSAGRIFPPQHQQVPRSASPEERGAPRGAPREASNAEPRVPRQQRAEPSVWSLFPEALGHALGRMLNVAVEDAADHFTRRPIDPIRGGIGGITLARAPHESEIFQQPAFGRGMQQSNLGPLPTTHTAKHYDRPRDFNFDPLSSQDTARLYGRPGDLKSREEYYNSWGLNAQYGEFKGTADQGDALRKEMHKRWSK</sequence>
<keyword evidence="4" id="KW-1185">Reference proteome</keyword>
<accession>A0ABR4H650</accession>
<feature type="region of interest" description="Disordered" evidence="1">
    <location>
        <begin position="240"/>
        <end position="289"/>
    </location>
</feature>
<feature type="domain" description="G" evidence="2">
    <location>
        <begin position="26"/>
        <end position="113"/>
    </location>
</feature>
<dbReference type="Pfam" id="PF01926">
    <property type="entry name" value="MMR_HSR1"/>
    <property type="match status" value="1"/>
</dbReference>